<dbReference type="AlphaFoldDB" id="A0AAV5WWS2"/>
<dbReference type="Proteomes" id="UP001432322">
    <property type="component" value="Unassembled WGS sequence"/>
</dbReference>
<accession>A0AAV5WWS2</accession>
<reference evidence="1" key="1">
    <citation type="submission" date="2023-10" db="EMBL/GenBank/DDBJ databases">
        <title>Genome assembly of Pristionchus species.</title>
        <authorList>
            <person name="Yoshida K."/>
            <person name="Sommer R.J."/>
        </authorList>
    </citation>
    <scope>NUCLEOTIDE SEQUENCE</scope>
    <source>
        <strain evidence="1">RS5133</strain>
    </source>
</reference>
<dbReference type="EMBL" id="BTSY01000006">
    <property type="protein sequence ID" value="GMT34693.1"/>
    <property type="molecule type" value="Genomic_DNA"/>
</dbReference>
<sequence>LPSISATTAQICLEEERMRRHLIRKGPDYEKMKKLMAADPQKEVGFHLICYNDKKEYAETEDYFYTSLHSSGFPGKVMALIWAAIPEKYSKIIVNGTTYPRDAKVYFDNTGLPIPHVVKVEAYRDC</sequence>
<keyword evidence="2" id="KW-1185">Reference proteome</keyword>
<evidence type="ECO:0000313" key="2">
    <source>
        <dbReference type="Proteomes" id="UP001432322"/>
    </source>
</evidence>
<protein>
    <submittedName>
        <fullName evidence="1">Uncharacterized protein</fullName>
    </submittedName>
</protein>
<gene>
    <name evidence="1" type="ORF">PFISCL1PPCAC_25990</name>
</gene>
<evidence type="ECO:0000313" key="1">
    <source>
        <dbReference type="EMBL" id="GMT34693.1"/>
    </source>
</evidence>
<proteinExistence type="predicted"/>
<organism evidence="1 2">
    <name type="scientific">Pristionchus fissidentatus</name>
    <dbReference type="NCBI Taxonomy" id="1538716"/>
    <lineage>
        <taxon>Eukaryota</taxon>
        <taxon>Metazoa</taxon>
        <taxon>Ecdysozoa</taxon>
        <taxon>Nematoda</taxon>
        <taxon>Chromadorea</taxon>
        <taxon>Rhabditida</taxon>
        <taxon>Rhabditina</taxon>
        <taxon>Diplogasteromorpha</taxon>
        <taxon>Diplogasteroidea</taxon>
        <taxon>Neodiplogasteridae</taxon>
        <taxon>Pristionchus</taxon>
    </lineage>
</organism>
<name>A0AAV5WWS2_9BILA</name>
<comment type="caution">
    <text evidence="1">The sequence shown here is derived from an EMBL/GenBank/DDBJ whole genome shotgun (WGS) entry which is preliminary data.</text>
</comment>
<feature type="non-terminal residue" evidence="1">
    <location>
        <position position="1"/>
    </location>
</feature>